<dbReference type="OrthoDB" id="552257at2759"/>
<evidence type="ECO:0000313" key="2">
    <source>
        <dbReference type="EMBL" id="GBF99771.1"/>
    </source>
</evidence>
<evidence type="ECO:0000256" key="1">
    <source>
        <dbReference type="SAM" id="MobiDB-lite"/>
    </source>
</evidence>
<keyword evidence="3" id="KW-1185">Reference proteome</keyword>
<feature type="region of interest" description="Disordered" evidence="1">
    <location>
        <begin position="484"/>
        <end position="513"/>
    </location>
</feature>
<proteinExistence type="predicted"/>
<reference evidence="2 3" key="1">
    <citation type="journal article" date="2018" name="Sci. Rep.">
        <title>Raphidocelis subcapitata (=Pseudokirchneriella subcapitata) provides an insight into genome evolution and environmental adaptations in the Sphaeropleales.</title>
        <authorList>
            <person name="Suzuki S."/>
            <person name="Yamaguchi H."/>
            <person name="Nakajima N."/>
            <person name="Kawachi M."/>
        </authorList>
    </citation>
    <scope>NUCLEOTIDE SEQUENCE [LARGE SCALE GENOMIC DNA]</scope>
    <source>
        <strain evidence="2 3">NIES-35</strain>
    </source>
</reference>
<feature type="compositionally biased region" description="Basic and acidic residues" evidence="1">
    <location>
        <begin position="806"/>
        <end position="817"/>
    </location>
</feature>
<dbReference type="EMBL" id="BDRX01000172">
    <property type="protein sequence ID" value="GBF99771.1"/>
    <property type="molecule type" value="Genomic_DNA"/>
</dbReference>
<accession>A0A2V0PJ01</accession>
<gene>
    <name evidence="2" type="ORF">Rsub_12399</name>
</gene>
<organism evidence="2 3">
    <name type="scientific">Raphidocelis subcapitata</name>
    <dbReference type="NCBI Taxonomy" id="307507"/>
    <lineage>
        <taxon>Eukaryota</taxon>
        <taxon>Viridiplantae</taxon>
        <taxon>Chlorophyta</taxon>
        <taxon>core chlorophytes</taxon>
        <taxon>Chlorophyceae</taxon>
        <taxon>CS clade</taxon>
        <taxon>Sphaeropleales</taxon>
        <taxon>Selenastraceae</taxon>
        <taxon>Raphidocelis</taxon>
    </lineage>
</organism>
<sequence length="1047" mass="105216">MPLQGRKLARGLGRLLAATAAAGDALQQPLGRGALQQCAAAAAALQANGAFSTQHTKPPRGKPAADWRSMVAAYVKAAAGQLSIPQGELAALQQRPAWSAEDVLAWAAARVAAHPATAAAAPHADRISRLRQLQARAAPWSAPRSPLELLLLRVGAGVEAARLAALSEERLRELPEFEVAAAALAGSSDGAEPGAEVVRAALIASAAQLLAAPPVDVLSHPAFWRHAREVVRASGGTALAQELGSASGGAAGGVALVRAALANAVAHGALLAALLGEGAAADAAALAAGVPLGSGAAAAWLEALAGGGGGGAARVAALRLAEWTASQLGLSTPCGCGADGDGLPAWEAVRRAGMVVPPAPELPASLTSAFQSSAPALVAALAQQPPASLGQGRIDFEQLLADGDASFETLASELRAWRTAQAAAGSTPALSSLSRSEVAALSEEAFEAVRARLAELGPSGRHAARLAMAAAAAGQAPLTRVLAAGGAAPAEAEPEGAPAAGQQQEEGQQGQDAVEDAAACQAAWDALQPLAWGLHQRGAAAAGELLGAALSGTAAAYEAGVASVVAAAAAISDVRTAFALEAQLAMSDAVTRPDRILSGELQQQVDALLPQAPKLRQLQATLYRGSPTPRPAADPSQGVLPALAALLQAPGSGGGGGAPSAEALLATWDEVRAQLASAPQSLPPALKGLFDNLLAAGPGGGDSAGLDAAPEVAAAAAAAAALDALQSKLAAFLAAWDAEVAATAEAGAVGVTTAPDGVRPPSWASAGASDLPGGLPVSGASAEAVAGLVELVGEEDAARLMSRGGGEARRRAAGRDGDGEEWQPYELLESVQRDIHIQTILATEFDPSLALDVVNAPLGWTDPRLSPEPAAWLDSMRPLLDAYLTAQGEAPTHDIEWKVYREVALTEAADSEALHEAGLRARGHSAFHNSAADAAFLRQRLQAGLPEGSVLRAAAPRYLDAVLANPTWTFAQRRCLVDRLLEVAAHLQQHPPRSYRGSPFSAVLQPDGPPLVPRLSRPAQGRRARRGVAPGVGVVLADGGAAGGADS</sequence>
<feature type="region of interest" description="Disordered" evidence="1">
    <location>
        <begin position="1002"/>
        <end position="1024"/>
    </location>
</feature>
<feature type="region of interest" description="Disordered" evidence="1">
    <location>
        <begin position="799"/>
        <end position="819"/>
    </location>
</feature>
<dbReference type="Proteomes" id="UP000247498">
    <property type="component" value="Unassembled WGS sequence"/>
</dbReference>
<dbReference type="AlphaFoldDB" id="A0A2V0PJ01"/>
<comment type="caution">
    <text evidence="2">The sequence shown here is derived from an EMBL/GenBank/DDBJ whole genome shotgun (WGS) entry which is preliminary data.</text>
</comment>
<evidence type="ECO:0000313" key="3">
    <source>
        <dbReference type="Proteomes" id="UP000247498"/>
    </source>
</evidence>
<protein>
    <submittedName>
        <fullName evidence="2">Uncharacterized protein</fullName>
    </submittedName>
</protein>
<dbReference type="InParanoid" id="A0A2V0PJ01"/>
<name>A0A2V0PJ01_9CHLO</name>